<gene>
    <name evidence="1" type="ORF">SCAR479_05467</name>
</gene>
<organism evidence="1 2">
    <name type="scientific">Seiridium cardinale</name>
    <dbReference type="NCBI Taxonomy" id="138064"/>
    <lineage>
        <taxon>Eukaryota</taxon>
        <taxon>Fungi</taxon>
        <taxon>Dikarya</taxon>
        <taxon>Ascomycota</taxon>
        <taxon>Pezizomycotina</taxon>
        <taxon>Sordariomycetes</taxon>
        <taxon>Xylariomycetidae</taxon>
        <taxon>Amphisphaeriales</taxon>
        <taxon>Sporocadaceae</taxon>
        <taxon>Seiridium</taxon>
    </lineage>
</organism>
<evidence type="ECO:0000313" key="1">
    <source>
        <dbReference type="EMBL" id="KAK9777784.1"/>
    </source>
</evidence>
<protein>
    <submittedName>
        <fullName evidence="1">Zn(2)-C6 fungal-type domain-containing protein</fullName>
    </submittedName>
</protein>
<accession>A0ABR2XVF1</accession>
<proteinExistence type="predicted"/>
<dbReference type="Proteomes" id="UP001465668">
    <property type="component" value="Unassembled WGS sequence"/>
</dbReference>
<evidence type="ECO:0000313" key="2">
    <source>
        <dbReference type="Proteomes" id="UP001465668"/>
    </source>
</evidence>
<comment type="caution">
    <text evidence="1">The sequence shown here is derived from an EMBL/GenBank/DDBJ whole genome shotgun (WGS) entry which is preliminary data.</text>
</comment>
<sequence>MPLGPLMFTTVRIEWSEHHKWEFGRGYSKKLSAHSTWIFDRLQAARLLHIYWTVLLELYMDILENAVLRSRLGTLDLPCGTAADSSNMVEPLPEVAMRE</sequence>
<reference evidence="1 2" key="1">
    <citation type="submission" date="2024-02" db="EMBL/GenBank/DDBJ databases">
        <title>First draft genome assembly of two strains of Seiridium cardinale.</title>
        <authorList>
            <person name="Emiliani G."/>
            <person name="Scali E."/>
        </authorList>
    </citation>
    <scope>NUCLEOTIDE SEQUENCE [LARGE SCALE GENOMIC DNA]</scope>
    <source>
        <strain evidence="1 2">BM-138-000479</strain>
    </source>
</reference>
<dbReference type="EMBL" id="JARVKM010000019">
    <property type="protein sequence ID" value="KAK9777784.1"/>
    <property type="molecule type" value="Genomic_DNA"/>
</dbReference>
<name>A0ABR2XVF1_9PEZI</name>
<keyword evidence="2" id="KW-1185">Reference proteome</keyword>